<dbReference type="Gene3D" id="3.10.350.10">
    <property type="entry name" value="LysM domain"/>
    <property type="match status" value="3"/>
</dbReference>
<dbReference type="PANTHER" id="PTHR33734:SF22">
    <property type="entry name" value="MEMBRANE-BOUND LYTIC MUREIN TRANSGLYCOSYLASE D"/>
    <property type="match status" value="1"/>
</dbReference>
<name>A0A644UB76_9ZZZZ</name>
<comment type="caution">
    <text evidence="3">The sequence shown here is derived from an EMBL/GenBank/DDBJ whole genome shotgun (WGS) entry which is preliminary data.</text>
</comment>
<dbReference type="PROSITE" id="PS00922">
    <property type="entry name" value="TRANSGLYCOSYLASE"/>
    <property type="match status" value="1"/>
</dbReference>
<proteinExistence type="predicted"/>
<evidence type="ECO:0000256" key="1">
    <source>
        <dbReference type="SAM" id="MobiDB-lite"/>
    </source>
</evidence>
<dbReference type="InterPro" id="IPR018392">
    <property type="entry name" value="LysM"/>
</dbReference>
<dbReference type="GO" id="GO:0000270">
    <property type="term" value="P:peptidoglycan metabolic process"/>
    <property type="evidence" value="ECO:0007669"/>
    <property type="project" value="InterPro"/>
</dbReference>
<dbReference type="CDD" id="cd16894">
    <property type="entry name" value="MltD-like"/>
    <property type="match status" value="1"/>
</dbReference>
<dbReference type="GO" id="GO:0016020">
    <property type="term" value="C:membrane"/>
    <property type="evidence" value="ECO:0007669"/>
    <property type="project" value="InterPro"/>
</dbReference>
<gene>
    <name evidence="3" type="ORF">SDC9_21937</name>
</gene>
<dbReference type="InterPro" id="IPR008258">
    <property type="entry name" value="Transglycosylase_SLT_dom_1"/>
</dbReference>
<dbReference type="CDD" id="cd00118">
    <property type="entry name" value="LysM"/>
    <property type="match status" value="3"/>
</dbReference>
<dbReference type="PROSITE" id="PS51782">
    <property type="entry name" value="LYSM"/>
    <property type="match status" value="3"/>
</dbReference>
<dbReference type="Pfam" id="PF01476">
    <property type="entry name" value="LysM"/>
    <property type="match status" value="3"/>
</dbReference>
<dbReference type="SUPFAM" id="SSF53955">
    <property type="entry name" value="Lysozyme-like"/>
    <property type="match status" value="1"/>
</dbReference>
<feature type="domain" description="LysM" evidence="2">
    <location>
        <begin position="502"/>
        <end position="545"/>
    </location>
</feature>
<feature type="domain" description="LysM" evidence="2">
    <location>
        <begin position="573"/>
        <end position="618"/>
    </location>
</feature>
<feature type="domain" description="LysM" evidence="2">
    <location>
        <begin position="398"/>
        <end position="441"/>
    </location>
</feature>
<feature type="region of interest" description="Disordered" evidence="1">
    <location>
        <begin position="451"/>
        <end position="471"/>
    </location>
</feature>
<evidence type="ECO:0000313" key="3">
    <source>
        <dbReference type="EMBL" id="MPL76092.1"/>
    </source>
</evidence>
<accession>A0A644UB76</accession>
<dbReference type="Gene3D" id="1.10.530.10">
    <property type="match status" value="1"/>
</dbReference>
<dbReference type="AlphaFoldDB" id="A0A644UB76"/>
<dbReference type="SMART" id="SM00257">
    <property type="entry name" value="LysM"/>
    <property type="match status" value="3"/>
</dbReference>
<dbReference type="InterPro" id="IPR000189">
    <property type="entry name" value="Transglyc_AS"/>
</dbReference>
<evidence type="ECO:0000259" key="2">
    <source>
        <dbReference type="PROSITE" id="PS51782"/>
    </source>
</evidence>
<dbReference type="EMBL" id="VSSQ01000094">
    <property type="protein sequence ID" value="MPL76092.1"/>
    <property type="molecule type" value="Genomic_DNA"/>
</dbReference>
<dbReference type="SUPFAM" id="SSF54106">
    <property type="entry name" value="LysM domain"/>
    <property type="match status" value="3"/>
</dbReference>
<sequence>MAFLISVCAIRNKTLIMKILKFTGILIWICCFFSTSYTYGQGNPATADTSQSAFEFIKDDFIAASLDSLAGLKYFEGFECPTDETLKNVFGFTPGFVPVYADSVYYNRLRKLDAASPISLTYNQYVKDYIELYAMRKRGLTERVMGLAQIYFPMFEEHLDRFNMPLELKYLAIVESALNPVAKSRVGATGLWQFMYGTGKAYNLKVTSLVDDRRDPLKSTIAACEHMNDLYRMYGDWLLVLAAYNSGAGNVNKAIRRSGGKMDFWQIRPFLPLETRGYVPAFIAVNYVMSYAAEHNLRPVQPLFHHFEIDTVIVKDVLTFSQISNMLNIPVEEIEFLNPAYKSRIIPATRDNTYVLRLQKKNIAGFVNNEAQLYAYRSQAEIEKEQVLAMMKTVTQAEYHKVKKGESLGLIARKYQCSVNDLKKWNKLRSTNIQIGQRLIVRPESVQQVEYAQAKPKPAPAPKPTTQAEAATEKNISENLAAVAPADSAKPEASTPVRKENKYHRVARGETLGRIAGQYNTSIAELQRLNNLKGSNIQAGARLIVGTTELTESAGQAVADNYQKPKEKNTVFKYYTVQQGDTLWKIANQHEGVTVEDIKRLNNITNEKQLKPGQKIKVTVVS</sequence>
<dbReference type="InterPro" id="IPR036779">
    <property type="entry name" value="LysM_dom_sf"/>
</dbReference>
<organism evidence="3">
    <name type="scientific">bioreactor metagenome</name>
    <dbReference type="NCBI Taxonomy" id="1076179"/>
    <lineage>
        <taxon>unclassified sequences</taxon>
        <taxon>metagenomes</taxon>
        <taxon>ecological metagenomes</taxon>
    </lineage>
</organism>
<dbReference type="PANTHER" id="PTHR33734">
    <property type="entry name" value="LYSM DOMAIN-CONTAINING GPI-ANCHORED PROTEIN 2"/>
    <property type="match status" value="1"/>
</dbReference>
<dbReference type="InterPro" id="IPR023346">
    <property type="entry name" value="Lysozyme-like_dom_sf"/>
</dbReference>
<dbReference type="Pfam" id="PF01464">
    <property type="entry name" value="SLT"/>
    <property type="match status" value="1"/>
</dbReference>
<reference evidence="3" key="1">
    <citation type="submission" date="2019-08" db="EMBL/GenBank/DDBJ databases">
        <authorList>
            <person name="Kucharzyk K."/>
            <person name="Murdoch R.W."/>
            <person name="Higgins S."/>
            <person name="Loffler F."/>
        </authorList>
    </citation>
    <scope>NUCLEOTIDE SEQUENCE</scope>
</reference>
<dbReference type="GO" id="GO:0008932">
    <property type="term" value="F:lytic endotransglycosylase activity"/>
    <property type="evidence" value="ECO:0007669"/>
    <property type="project" value="TreeGrafter"/>
</dbReference>
<protein>
    <recommendedName>
        <fullName evidence="2">LysM domain-containing protein</fullName>
    </recommendedName>
</protein>